<keyword evidence="7" id="KW-1185">Reference proteome</keyword>
<evidence type="ECO:0000256" key="2">
    <source>
        <dbReference type="ARBA" id="ARBA00022803"/>
    </source>
</evidence>
<dbReference type="Gene3D" id="1.25.40.10">
    <property type="entry name" value="Tetratricopeptide repeat domain"/>
    <property type="match status" value="1"/>
</dbReference>
<dbReference type="PANTHER" id="PTHR44943:SF8">
    <property type="entry name" value="TPR REPEAT-CONTAINING PROTEIN MJ0263"/>
    <property type="match status" value="1"/>
</dbReference>
<proteinExistence type="predicted"/>
<protein>
    <submittedName>
        <fullName evidence="6">SH3 domain-containing protein</fullName>
    </submittedName>
</protein>
<dbReference type="InterPro" id="IPR013105">
    <property type="entry name" value="TPR_2"/>
</dbReference>
<evidence type="ECO:0000313" key="6">
    <source>
        <dbReference type="EMBL" id="SFN67042.1"/>
    </source>
</evidence>
<dbReference type="Proteomes" id="UP000199153">
    <property type="component" value="Unassembled WGS sequence"/>
</dbReference>
<feature type="transmembrane region" description="Helical" evidence="4">
    <location>
        <begin position="128"/>
        <end position="148"/>
    </location>
</feature>
<name>A0A1I5AXA2_9FLAO</name>
<dbReference type="SMART" id="SM00287">
    <property type="entry name" value="SH3b"/>
    <property type="match status" value="1"/>
</dbReference>
<dbReference type="Pfam" id="PF08239">
    <property type="entry name" value="SH3_3"/>
    <property type="match status" value="1"/>
</dbReference>
<evidence type="ECO:0000256" key="4">
    <source>
        <dbReference type="SAM" id="Phobius"/>
    </source>
</evidence>
<evidence type="ECO:0000259" key="5">
    <source>
        <dbReference type="SMART" id="SM00287"/>
    </source>
</evidence>
<evidence type="ECO:0000313" key="7">
    <source>
        <dbReference type="Proteomes" id="UP000199153"/>
    </source>
</evidence>
<feature type="repeat" description="TPR" evidence="3">
    <location>
        <begin position="19"/>
        <end position="52"/>
    </location>
</feature>
<keyword evidence="2 3" id="KW-0802">TPR repeat</keyword>
<dbReference type="STRING" id="287099.SAMN05660413_02075"/>
<keyword evidence="4" id="KW-0812">Transmembrane</keyword>
<dbReference type="SMART" id="SM00028">
    <property type="entry name" value="TPR"/>
    <property type="match status" value="2"/>
</dbReference>
<dbReference type="Pfam" id="PF00515">
    <property type="entry name" value="TPR_1"/>
    <property type="match status" value="1"/>
</dbReference>
<evidence type="ECO:0000256" key="3">
    <source>
        <dbReference type="PROSITE-ProRule" id="PRU00339"/>
    </source>
</evidence>
<dbReference type="InterPro" id="IPR011990">
    <property type="entry name" value="TPR-like_helical_dom_sf"/>
</dbReference>
<dbReference type="RefSeq" id="WP_093409217.1">
    <property type="nucleotide sequence ID" value="NZ_FOVL01000012.1"/>
</dbReference>
<dbReference type="InterPro" id="IPR003646">
    <property type="entry name" value="SH3-like_bac-type"/>
</dbReference>
<dbReference type="EMBL" id="FOVL01000012">
    <property type="protein sequence ID" value="SFN67042.1"/>
    <property type="molecule type" value="Genomic_DNA"/>
</dbReference>
<dbReference type="PANTHER" id="PTHR44943">
    <property type="entry name" value="CELLULOSE SYNTHASE OPERON PROTEIN C"/>
    <property type="match status" value="1"/>
</dbReference>
<keyword evidence="1" id="KW-0677">Repeat</keyword>
<dbReference type="InterPro" id="IPR019734">
    <property type="entry name" value="TPR_rpt"/>
</dbReference>
<dbReference type="SUPFAM" id="SSF48452">
    <property type="entry name" value="TPR-like"/>
    <property type="match status" value="1"/>
</dbReference>
<dbReference type="OrthoDB" id="9776208at2"/>
<dbReference type="InterPro" id="IPR051685">
    <property type="entry name" value="Ycf3/AcsC/BcsC/TPR_MFPF"/>
</dbReference>
<reference evidence="6 7" key="1">
    <citation type="submission" date="2016-10" db="EMBL/GenBank/DDBJ databases">
        <authorList>
            <person name="de Groot N.N."/>
        </authorList>
    </citation>
    <scope>NUCLEOTIDE SEQUENCE [LARGE SCALE GENOMIC DNA]</scope>
    <source>
        <strain evidence="6 7">DSM 17794</strain>
    </source>
</reference>
<dbReference type="PROSITE" id="PS50005">
    <property type="entry name" value="TPR"/>
    <property type="match status" value="2"/>
</dbReference>
<dbReference type="PROSITE" id="PS50293">
    <property type="entry name" value="TPR_REGION"/>
    <property type="match status" value="1"/>
</dbReference>
<feature type="domain" description="SH3b" evidence="5">
    <location>
        <begin position="186"/>
        <end position="248"/>
    </location>
</feature>
<feature type="transmembrane region" description="Helical" evidence="4">
    <location>
        <begin position="157"/>
        <end position="177"/>
    </location>
</feature>
<gene>
    <name evidence="6" type="ORF">SAMN05660413_02075</name>
</gene>
<dbReference type="AlphaFoldDB" id="A0A1I5AXA2"/>
<keyword evidence="4" id="KW-1133">Transmembrane helix</keyword>
<feature type="repeat" description="TPR" evidence="3">
    <location>
        <begin position="53"/>
        <end position="86"/>
    </location>
</feature>
<organism evidence="6 7">
    <name type="scientific">Salegentibacter flavus</name>
    <dbReference type="NCBI Taxonomy" id="287099"/>
    <lineage>
        <taxon>Bacteria</taxon>
        <taxon>Pseudomonadati</taxon>
        <taxon>Bacteroidota</taxon>
        <taxon>Flavobacteriia</taxon>
        <taxon>Flavobacteriales</taxon>
        <taxon>Flavobacteriaceae</taxon>
        <taxon>Salegentibacter</taxon>
    </lineage>
</organism>
<evidence type="ECO:0000256" key="1">
    <source>
        <dbReference type="ARBA" id="ARBA00022737"/>
    </source>
</evidence>
<sequence length="248" mass="28407">MKNLIYLIFFISWVMPAQNEALFEKANAQYAEGNYEEAISLYEQIIANDETSVPVYYNLGNSHYKLNNVGPSIYYYEKALQLDPNDEDVQNNLEFARNMTLDAIPEVENSSFSKSVNKLISLFSYNTWGVLAIISSVLLAVFFVIYYFNTKPLAKRIFFGGAVLMFVLMAASVFFAFQQQEIQLSNKFAIIYVEEAEVRNEPSQRAGNAFTLHEGTKARVLEDYQDWVKLELANGTQGWTLNDNLRKL</sequence>
<dbReference type="Pfam" id="PF07719">
    <property type="entry name" value="TPR_2"/>
    <property type="match status" value="1"/>
</dbReference>
<dbReference type="Gene3D" id="2.30.30.40">
    <property type="entry name" value="SH3 Domains"/>
    <property type="match status" value="1"/>
</dbReference>
<keyword evidence="4" id="KW-0472">Membrane</keyword>
<accession>A0A1I5AXA2</accession>